<feature type="compositionally biased region" description="Polar residues" evidence="6">
    <location>
        <begin position="555"/>
        <end position="565"/>
    </location>
</feature>
<evidence type="ECO:0000313" key="7">
    <source>
        <dbReference type="EMBL" id="MDV7176318.1"/>
    </source>
</evidence>
<feature type="transmembrane region" description="Helical" evidence="5">
    <location>
        <begin position="212"/>
        <end position="245"/>
    </location>
</feature>
<sequence length="1049" mass="112464">MSFGQGGGGPFGGPPRDGGGTAGGQSGPFGAFGPFGGAPRGPGDDGDRGPGGPFGGGGSSAARGRGRPGRPSALVLTIIAVAVLVGLFVVFTNVYTDVLWFSQLGFTEVFWTEVVAKAALFLIAGLGMALAVWLAIRTAWRHRPADASAAARDSLSQAQRQLEPIRRLVFLGVPLVLGVFAGSTAMNGWNTVLLFLNQVPYGQADPEFGLDLMFFMATLPFLTLVVGYLISVVLVSGITGLLVHYLYGAVRVEEGGGVRITPAARAHIGITLAVFLLLQGVNFWLNRYRTTQSQTGNWAGALYTDVNAVIPTSAILAVTAAIVAGLFVWTVVSGRWRLSLIGTAVLVITALVVGTAYPFIVQEYQVKPSERTLESEYIERNIAMTREAYGLDDVEVTNYEGATDTEAGALAGEEANTANVRLMDPNLISQTFGQLQQFRPYYSFPTTLHVDRYEVDGQTRDTILAARDVNVDDSQSWVNRHTIYTHGYGMVVADASEVAAGGRPQWLLSEIPTRGPLASDQDYEPRIYFGHNSPSYSVVGAPEGAPAVERDRPQTADSQEDTAYTFSGDGGPSVGNLFNRLAYAVKFGSPELVLSSDVNEASQILYDRDPAERVRKVAPYLTVDTAPYPAIVDGRVQWIVDAYTTSDQFPYSTAQQLGEVTVDSLSQGQNPALQGRVNYIRNSVKATVDAYDGSVSLYAWDDQDPLLRAWQNVYPSSLRPYSEMSAGLMDHVRYPEDMFKVQRELLGRYHVTDADDFYENNDAWSVPSDPTREEDVKQPPYYMTLQMPGQDEPAFSLTSSYIPQITDGAQQRNVLYGFLSATGDAGTGEDGVKAEGYGKLRLLELPRSTTVPGPGQAQANFDSNADVSRELNLLRQGASEVLNGNMITLPVAGGILYVQPVYVRSSGGTTYPTLRKVLVSFGDKVGFADTLQEALDQVFDGDSGAVTPEENQAEAPAPGEEPTAPGTVEEELSAALEEAQDALTRGQERLAEGDWAGYGEQQKRLNEALKRATAADDALGGDAPARDQAPAEGEASPAPSSSASPTPSG</sequence>
<feature type="region of interest" description="Disordered" evidence="6">
    <location>
        <begin position="544"/>
        <end position="568"/>
    </location>
</feature>
<dbReference type="GO" id="GO:0005576">
    <property type="term" value="C:extracellular region"/>
    <property type="evidence" value="ECO:0007669"/>
    <property type="project" value="TreeGrafter"/>
</dbReference>
<dbReference type="RefSeq" id="WP_134415741.1">
    <property type="nucleotide sequence ID" value="NZ_JAWLUK010000002.1"/>
</dbReference>
<dbReference type="AlphaFoldDB" id="A0AAP5T5B1"/>
<dbReference type="GO" id="GO:0005886">
    <property type="term" value="C:plasma membrane"/>
    <property type="evidence" value="ECO:0007669"/>
    <property type="project" value="UniProtKB-SubCell"/>
</dbReference>
<feature type="compositionally biased region" description="Low complexity" evidence="6">
    <location>
        <begin position="1015"/>
        <end position="1049"/>
    </location>
</feature>
<dbReference type="HAMAP" id="MF_01600">
    <property type="entry name" value="UPF0182"/>
    <property type="match status" value="1"/>
</dbReference>
<feature type="transmembrane region" description="Helical" evidence="5">
    <location>
        <begin position="115"/>
        <end position="136"/>
    </location>
</feature>
<dbReference type="PANTHER" id="PTHR39344">
    <property type="entry name" value="UPF0182 PROTEIN SLL1060"/>
    <property type="match status" value="1"/>
</dbReference>
<feature type="transmembrane region" description="Helical" evidence="5">
    <location>
        <begin position="73"/>
        <end position="95"/>
    </location>
</feature>
<keyword evidence="2 5" id="KW-0812">Transmembrane</keyword>
<reference evidence="7" key="1">
    <citation type="submission" date="2023-10" db="EMBL/GenBank/DDBJ databases">
        <title>Development of a sustainable strategy for remediation of hydrocarbon-contaminated territories based on the waste exchange concept.</title>
        <authorList>
            <person name="Krivoruchko A."/>
        </authorList>
    </citation>
    <scope>NUCLEOTIDE SEQUENCE</scope>
    <source>
        <strain evidence="7">IEGM 1325</strain>
    </source>
</reference>
<evidence type="ECO:0000256" key="5">
    <source>
        <dbReference type="HAMAP-Rule" id="MF_01600"/>
    </source>
</evidence>
<dbReference type="Proteomes" id="UP001185728">
    <property type="component" value="Unassembled WGS sequence"/>
</dbReference>
<name>A0AAP5T5B1_9MICC</name>
<keyword evidence="1 5" id="KW-1003">Cell membrane</keyword>
<comment type="subcellular location">
    <subcellularLocation>
        <location evidence="5">Cell membrane</location>
        <topology evidence="5">Multi-pass membrane protein</topology>
    </subcellularLocation>
</comment>
<proteinExistence type="inferred from homology"/>
<feature type="compositionally biased region" description="Gly residues" evidence="6">
    <location>
        <begin position="1"/>
        <end position="27"/>
    </location>
</feature>
<evidence type="ECO:0000313" key="8">
    <source>
        <dbReference type="Proteomes" id="UP001185728"/>
    </source>
</evidence>
<evidence type="ECO:0000256" key="2">
    <source>
        <dbReference type="ARBA" id="ARBA00022692"/>
    </source>
</evidence>
<keyword evidence="4 5" id="KW-0472">Membrane</keyword>
<feature type="transmembrane region" description="Helical" evidence="5">
    <location>
        <begin position="338"/>
        <end position="360"/>
    </location>
</feature>
<feature type="region of interest" description="Disordered" evidence="6">
    <location>
        <begin position="1007"/>
        <end position="1049"/>
    </location>
</feature>
<feature type="compositionally biased region" description="Low complexity" evidence="6">
    <location>
        <begin position="947"/>
        <end position="966"/>
    </location>
</feature>
<evidence type="ECO:0000256" key="3">
    <source>
        <dbReference type="ARBA" id="ARBA00022989"/>
    </source>
</evidence>
<feature type="region of interest" description="Disordered" evidence="6">
    <location>
        <begin position="1"/>
        <end position="66"/>
    </location>
</feature>
<feature type="transmembrane region" description="Helical" evidence="5">
    <location>
        <begin position="168"/>
        <end position="192"/>
    </location>
</feature>
<feature type="transmembrane region" description="Helical" evidence="5">
    <location>
        <begin position="308"/>
        <end position="331"/>
    </location>
</feature>
<keyword evidence="3 5" id="KW-1133">Transmembrane helix</keyword>
<dbReference type="InterPro" id="IPR005372">
    <property type="entry name" value="UPF0182"/>
</dbReference>
<evidence type="ECO:0000256" key="4">
    <source>
        <dbReference type="ARBA" id="ARBA00023136"/>
    </source>
</evidence>
<feature type="compositionally biased region" description="Gly residues" evidence="6">
    <location>
        <begin position="49"/>
        <end position="59"/>
    </location>
</feature>
<dbReference type="Pfam" id="PF03699">
    <property type="entry name" value="UPF0182"/>
    <property type="match status" value="1"/>
</dbReference>
<accession>A0AAP5T5B1</accession>
<organism evidence="7 8">
    <name type="scientific">Micrococcus yunnanensis</name>
    <dbReference type="NCBI Taxonomy" id="566027"/>
    <lineage>
        <taxon>Bacteria</taxon>
        <taxon>Bacillati</taxon>
        <taxon>Actinomycetota</taxon>
        <taxon>Actinomycetes</taxon>
        <taxon>Micrococcales</taxon>
        <taxon>Micrococcaceae</taxon>
        <taxon>Micrococcus</taxon>
    </lineage>
</organism>
<comment type="similarity">
    <text evidence="5">Belongs to the UPF0182 family.</text>
</comment>
<feature type="transmembrane region" description="Helical" evidence="5">
    <location>
        <begin position="266"/>
        <end position="285"/>
    </location>
</feature>
<evidence type="ECO:0000256" key="1">
    <source>
        <dbReference type="ARBA" id="ARBA00022475"/>
    </source>
</evidence>
<evidence type="ECO:0000256" key="6">
    <source>
        <dbReference type="SAM" id="MobiDB-lite"/>
    </source>
</evidence>
<gene>
    <name evidence="7" type="ORF">R4064_01470</name>
</gene>
<protein>
    <recommendedName>
        <fullName evidence="5">UPF0182 protein R4064_01470</fullName>
    </recommendedName>
</protein>
<comment type="caution">
    <text evidence="7">The sequence shown here is derived from an EMBL/GenBank/DDBJ whole genome shotgun (WGS) entry which is preliminary data.</text>
</comment>
<dbReference type="PANTHER" id="PTHR39344:SF1">
    <property type="entry name" value="UPF0182 PROTEIN SLL1060"/>
    <property type="match status" value="1"/>
</dbReference>
<dbReference type="EMBL" id="JAWLUK010000002">
    <property type="protein sequence ID" value="MDV7176318.1"/>
    <property type="molecule type" value="Genomic_DNA"/>
</dbReference>
<feature type="region of interest" description="Disordered" evidence="6">
    <location>
        <begin position="941"/>
        <end position="966"/>
    </location>
</feature>